<keyword evidence="4 9" id="KW-0963">Cytoplasm</keyword>
<sequence length="875" mass="93885">MSEVTVKDLAKVVGATPERLLEQLAEAGVSASSVDASVSDDDKMKLLAHLRKSRSSGEGEAKSPSSRITLKRRSQQEIKVGGGGRGGKTVAVEYRRRKTYVSRDEVEPTEETEQAEQPVEEVTQAAPVEEQPAAEAAPSVEEAPSTTAEVEPAERDESPAEPVAEPEPEQAPAEPVEPAAEETPVEEPAAEESAPVEEATGDEGEDKEDGKKKSRLRIVAMPEEAPGIPVSADEGRPKRGKHGGKGRHARESAREELHLGAGAGRRRKKGKKGAASKTAVATRHTFEKPTAPVVRDVNVPESISVEELAQRMAVKGVDVVKVLFNMGVMATINQVLDQDTAILVVEEMGHTPHAESETAIEDEALEQVEQGEAMARPPVVTVMGHVDHGKTSLLDHIRRAKVTAGEAGGITQHVGAYHVDTPRGTVTFLDTPGHEAFTAMRARGASATDVVVLVVAADDGVMPQTKEAIHHARAGNVPMVVAVNKIDKEGADPERVRAELSQEEVISEEWGGDTQFVHVSAHTGEGIDQLLEAILLQAELQELKAPVEGHAIGTVVESSLEKGRGPVATILVQSGTLKKGDTVVVGKEYGRVRALLDENGKQVKSAGPSIPVVVLGLSGTPEAGDELVVIEDERKAREIAEFREAKQRDSRLAAQQAAKLENLFDQMKEGEVESLNVLVKADVQGSAEAIRDSLQKLSTDDVKVNVLMSGVGGINESDINLAATSSAIVIGFNVRADAAARKTAGEQDVEIRYYSVIYEMLDDVKAAMTGLLGTETQEKFVGLAEVRDVFRSPKLGAIAGCMVTEGVVKRNNPIRVLRDNVVIYEGELESLRRFKDDAQEVRSGMECGIGVKNYNDVKVGDQIEVFERFEVQRTL</sequence>
<feature type="domain" description="Tr-type G" evidence="13">
    <location>
        <begin position="375"/>
        <end position="544"/>
    </location>
</feature>
<feature type="binding site" evidence="9">
    <location>
        <begin position="430"/>
        <end position="434"/>
    </location>
    <ligand>
        <name>GTP</name>
        <dbReference type="ChEBI" id="CHEBI:37565"/>
    </ligand>
</feature>
<dbReference type="InterPro" id="IPR009000">
    <property type="entry name" value="Transl_B-barrel_sf"/>
</dbReference>
<organism evidence="14 15">
    <name type="scientific">Guyparkeria halophila</name>
    <dbReference type="NCBI Taxonomy" id="47960"/>
    <lineage>
        <taxon>Bacteria</taxon>
        <taxon>Pseudomonadati</taxon>
        <taxon>Pseudomonadota</taxon>
        <taxon>Gammaproteobacteria</taxon>
        <taxon>Chromatiales</taxon>
        <taxon>Thioalkalibacteraceae</taxon>
        <taxon>Guyparkeria</taxon>
    </lineage>
</organism>
<dbReference type="NCBIfam" id="TIGR00487">
    <property type="entry name" value="IF-2"/>
    <property type="match status" value="1"/>
</dbReference>
<evidence type="ECO:0000256" key="5">
    <source>
        <dbReference type="ARBA" id="ARBA00022540"/>
    </source>
</evidence>
<dbReference type="Pfam" id="PF04760">
    <property type="entry name" value="IF2_N"/>
    <property type="match status" value="2"/>
</dbReference>
<dbReference type="InterPro" id="IPR044145">
    <property type="entry name" value="IF2_II"/>
</dbReference>
<evidence type="ECO:0000256" key="3">
    <source>
        <dbReference type="ARBA" id="ARBA00020675"/>
    </source>
</evidence>
<dbReference type="Pfam" id="PF08364">
    <property type="entry name" value="IF2_assoc"/>
    <property type="match status" value="1"/>
</dbReference>
<dbReference type="InterPro" id="IPR009061">
    <property type="entry name" value="DNA-bd_dom_put_sf"/>
</dbReference>
<evidence type="ECO:0000256" key="1">
    <source>
        <dbReference type="ARBA" id="ARBA00004496"/>
    </source>
</evidence>
<dbReference type="CDD" id="cd01887">
    <property type="entry name" value="IF2_eIF5B"/>
    <property type="match status" value="1"/>
</dbReference>
<dbReference type="PROSITE" id="PS51722">
    <property type="entry name" value="G_TR_2"/>
    <property type="match status" value="1"/>
</dbReference>
<proteinExistence type="inferred from homology"/>
<evidence type="ECO:0000256" key="10">
    <source>
        <dbReference type="RuleBase" id="RU000644"/>
    </source>
</evidence>
<dbReference type="InterPro" id="IPR000178">
    <property type="entry name" value="TF_IF2_bacterial-like"/>
</dbReference>
<dbReference type="PANTHER" id="PTHR43381">
    <property type="entry name" value="TRANSLATION INITIATION FACTOR IF-2-RELATED"/>
    <property type="match status" value="1"/>
</dbReference>
<dbReference type="SUPFAM" id="SSF50447">
    <property type="entry name" value="Translation proteins"/>
    <property type="match status" value="2"/>
</dbReference>
<keyword evidence="5 9" id="KW-0396">Initiation factor</keyword>
<dbReference type="CDD" id="cd03702">
    <property type="entry name" value="IF2_mtIF2_II"/>
    <property type="match status" value="1"/>
</dbReference>
<dbReference type="InterPro" id="IPR027417">
    <property type="entry name" value="P-loop_NTPase"/>
</dbReference>
<keyword evidence="15" id="KW-1185">Reference proteome</keyword>
<dbReference type="InterPro" id="IPR023115">
    <property type="entry name" value="TIF_IF2_dom3"/>
</dbReference>
<dbReference type="GO" id="GO:0003743">
    <property type="term" value="F:translation initiation factor activity"/>
    <property type="evidence" value="ECO:0007669"/>
    <property type="project" value="UniProtKB-KW"/>
</dbReference>
<evidence type="ECO:0000256" key="11">
    <source>
        <dbReference type="RuleBase" id="RU000645"/>
    </source>
</evidence>
<dbReference type="Pfam" id="PF03144">
    <property type="entry name" value="GTP_EFTU_D2"/>
    <property type="match status" value="1"/>
</dbReference>
<gene>
    <name evidence="9 14" type="primary">infB</name>
    <name evidence="14" type="ORF">SR882_03785</name>
</gene>
<dbReference type="PROSITE" id="PS01176">
    <property type="entry name" value="IF2"/>
    <property type="match status" value="1"/>
</dbReference>
<dbReference type="InterPro" id="IPR000795">
    <property type="entry name" value="T_Tr_GTP-bd_dom"/>
</dbReference>
<dbReference type="PANTHER" id="PTHR43381:SF5">
    <property type="entry name" value="TR-TYPE G DOMAIN-CONTAINING PROTEIN"/>
    <property type="match status" value="1"/>
</dbReference>
<dbReference type="NCBIfam" id="TIGR00231">
    <property type="entry name" value="small_GTP"/>
    <property type="match status" value="1"/>
</dbReference>
<dbReference type="Gene3D" id="3.30.56.50">
    <property type="entry name" value="Putative DNA-binding domain, N-terminal subdomain of bacterial translation initiation factor IF2"/>
    <property type="match status" value="1"/>
</dbReference>
<name>A0ABZ0Z0T5_9GAMM</name>
<reference evidence="14 15" key="1">
    <citation type="submission" date="2023-11" db="EMBL/GenBank/DDBJ databases">
        <title>MicrobeMod: A computational toolkit for identifying prokaryotic methylation and restriction-modification with nanopore sequencing.</title>
        <authorList>
            <person name="Crits-Christoph A."/>
            <person name="Kang S.C."/>
            <person name="Lee H."/>
            <person name="Ostrov N."/>
        </authorList>
    </citation>
    <scope>NUCLEOTIDE SEQUENCE [LARGE SCALE GENOMIC DNA]</scope>
    <source>
        <strain evidence="14 15">ATCC 49870</strain>
    </source>
</reference>
<feature type="region of interest" description="Disordered" evidence="12">
    <location>
        <begin position="51"/>
        <end position="281"/>
    </location>
</feature>
<dbReference type="RefSeq" id="WP_322522019.1">
    <property type="nucleotide sequence ID" value="NZ_CP140153.1"/>
</dbReference>
<keyword evidence="6 9" id="KW-0547">Nucleotide-binding</keyword>
<dbReference type="Pfam" id="PF11987">
    <property type="entry name" value="IF-2"/>
    <property type="match status" value="1"/>
</dbReference>
<dbReference type="EMBL" id="CP140153">
    <property type="protein sequence ID" value="WQH17036.1"/>
    <property type="molecule type" value="Genomic_DNA"/>
</dbReference>
<keyword evidence="7 9" id="KW-0648">Protein biosynthesis</keyword>
<evidence type="ECO:0000256" key="4">
    <source>
        <dbReference type="ARBA" id="ARBA00022490"/>
    </source>
</evidence>
<dbReference type="Gene3D" id="2.40.30.10">
    <property type="entry name" value="Translation factors"/>
    <property type="match status" value="2"/>
</dbReference>
<evidence type="ECO:0000256" key="9">
    <source>
        <dbReference type="HAMAP-Rule" id="MF_00100"/>
    </source>
</evidence>
<dbReference type="Pfam" id="PF22042">
    <property type="entry name" value="EF-G_D2"/>
    <property type="match status" value="1"/>
</dbReference>
<dbReference type="Gene3D" id="3.40.50.300">
    <property type="entry name" value="P-loop containing nucleotide triphosphate hydrolases"/>
    <property type="match status" value="1"/>
</dbReference>
<evidence type="ECO:0000256" key="8">
    <source>
        <dbReference type="ARBA" id="ARBA00023134"/>
    </source>
</evidence>
<feature type="compositionally biased region" description="Basic and acidic residues" evidence="12">
    <location>
        <begin position="249"/>
        <end position="258"/>
    </location>
</feature>
<feature type="compositionally biased region" description="Basic residues" evidence="12">
    <location>
        <begin position="264"/>
        <end position="274"/>
    </location>
</feature>
<evidence type="ECO:0000259" key="13">
    <source>
        <dbReference type="PROSITE" id="PS51722"/>
    </source>
</evidence>
<evidence type="ECO:0000256" key="2">
    <source>
        <dbReference type="ARBA" id="ARBA00007733"/>
    </source>
</evidence>
<dbReference type="InterPro" id="IPR004161">
    <property type="entry name" value="EFTu-like_2"/>
</dbReference>
<dbReference type="HAMAP" id="MF_00100_B">
    <property type="entry name" value="IF_2_B"/>
    <property type="match status" value="1"/>
</dbReference>
<dbReference type="InterPro" id="IPR006847">
    <property type="entry name" value="IF2_N"/>
</dbReference>
<dbReference type="InterPro" id="IPR013575">
    <property type="entry name" value="IF2_assoc_dom_bac"/>
</dbReference>
<dbReference type="Gene3D" id="3.40.50.10050">
    <property type="entry name" value="Translation initiation factor IF- 2, domain 3"/>
    <property type="match status" value="1"/>
</dbReference>
<dbReference type="SUPFAM" id="SSF52540">
    <property type="entry name" value="P-loop containing nucleoside triphosphate hydrolases"/>
    <property type="match status" value="1"/>
</dbReference>
<evidence type="ECO:0000313" key="14">
    <source>
        <dbReference type="EMBL" id="WQH17036.1"/>
    </source>
</evidence>
<evidence type="ECO:0000256" key="6">
    <source>
        <dbReference type="ARBA" id="ARBA00022741"/>
    </source>
</evidence>
<dbReference type="Pfam" id="PF00009">
    <property type="entry name" value="GTP_EFTU"/>
    <property type="match status" value="1"/>
</dbReference>
<dbReference type="Proteomes" id="UP001327459">
    <property type="component" value="Chromosome"/>
</dbReference>
<feature type="binding site" evidence="9">
    <location>
        <begin position="484"/>
        <end position="487"/>
    </location>
    <ligand>
        <name>GTP</name>
        <dbReference type="ChEBI" id="CHEBI:37565"/>
    </ligand>
</feature>
<dbReference type="InterPro" id="IPR005225">
    <property type="entry name" value="Small_GTP-bd"/>
</dbReference>
<evidence type="ECO:0000256" key="12">
    <source>
        <dbReference type="SAM" id="MobiDB-lite"/>
    </source>
</evidence>
<evidence type="ECO:0000256" key="7">
    <source>
        <dbReference type="ARBA" id="ARBA00022917"/>
    </source>
</evidence>
<feature type="binding site" evidence="9">
    <location>
        <begin position="384"/>
        <end position="391"/>
    </location>
    <ligand>
        <name>GTP</name>
        <dbReference type="ChEBI" id="CHEBI:37565"/>
    </ligand>
</feature>
<comment type="function">
    <text evidence="9 10">One of the essential components for the initiation of protein synthesis. Protects formylmethionyl-tRNA from spontaneous hydrolysis and promotes its binding to the 30S ribosomal subunits. Also involved in the hydrolysis of GTP during the formation of the 70S ribosomal complex.</text>
</comment>
<protein>
    <recommendedName>
        <fullName evidence="3 9">Translation initiation factor IF-2</fullName>
    </recommendedName>
</protein>
<dbReference type="CDD" id="cd03692">
    <property type="entry name" value="mtIF2_IVc"/>
    <property type="match status" value="1"/>
</dbReference>
<feature type="compositionally biased region" description="Acidic residues" evidence="12">
    <location>
        <begin position="179"/>
        <end position="190"/>
    </location>
</feature>
<dbReference type="InterPro" id="IPR053905">
    <property type="entry name" value="EF-G-like_DII"/>
</dbReference>
<keyword evidence="8 9" id="KW-0342">GTP-binding</keyword>
<accession>A0ABZ0Z0T5</accession>
<dbReference type="SUPFAM" id="SSF52156">
    <property type="entry name" value="Initiation factor IF2/eIF5b, domain 3"/>
    <property type="match status" value="1"/>
</dbReference>
<feature type="region of interest" description="G-domain" evidence="9">
    <location>
        <begin position="378"/>
        <end position="526"/>
    </location>
</feature>
<comment type="subcellular location">
    <subcellularLocation>
        <location evidence="1 9 11">Cytoplasm</location>
    </subcellularLocation>
</comment>
<feature type="compositionally biased region" description="Low complexity" evidence="12">
    <location>
        <begin position="115"/>
        <end position="145"/>
    </location>
</feature>
<dbReference type="SUPFAM" id="SSF46955">
    <property type="entry name" value="Putative DNA-binding domain"/>
    <property type="match status" value="1"/>
</dbReference>
<feature type="compositionally biased region" description="Basic residues" evidence="12">
    <location>
        <begin position="238"/>
        <end position="248"/>
    </location>
</feature>
<comment type="similarity">
    <text evidence="2 9 10">Belongs to the TRAFAC class translation factor GTPase superfamily. Classic translation factor GTPase family. IF-2 subfamily.</text>
</comment>
<dbReference type="InterPro" id="IPR015760">
    <property type="entry name" value="TIF_IF2"/>
</dbReference>
<dbReference type="InterPro" id="IPR036925">
    <property type="entry name" value="TIF_IF2_dom3_sf"/>
</dbReference>
<evidence type="ECO:0000313" key="15">
    <source>
        <dbReference type="Proteomes" id="UP001327459"/>
    </source>
</evidence>